<gene>
    <name evidence="5" type="ORF">WJX75_006815</name>
</gene>
<keyword evidence="6" id="KW-1185">Reference proteome</keyword>
<dbReference type="InterPro" id="IPR010610">
    <property type="entry name" value="EryCIII-like_C"/>
</dbReference>
<dbReference type="Gene3D" id="3.40.50.2000">
    <property type="entry name" value="Glycogen Phosphorylase B"/>
    <property type="match status" value="2"/>
</dbReference>
<accession>A0ABR2YI48</accession>
<dbReference type="CDD" id="cd03784">
    <property type="entry name" value="GT1_Gtf-like"/>
    <property type="match status" value="1"/>
</dbReference>
<evidence type="ECO:0000256" key="2">
    <source>
        <dbReference type="SAM" id="MobiDB-lite"/>
    </source>
</evidence>
<feature type="domain" description="Glycosyltransferase family 28 N-terminal" evidence="3">
    <location>
        <begin position="104"/>
        <end position="165"/>
    </location>
</feature>
<dbReference type="Pfam" id="PF06722">
    <property type="entry name" value="EryCIII-like_C"/>
    <property type="match status" value="1"/>
</dbReference>
<evidence type="ECO:0000256" key="1">
    <source>
        <dbReference type="ARBA" id="ARBA00022679"/>
    </source>
</evidence>
<feature type="domain" description="Erythromycin biosynthesis protein CIII-like C-terminal" evidence="4">
    <location>
        <begin position="432"/>
        <end position="531"/>
    </location>
</feature>
<dbReference type="Pfam" id="PF03033">
    <property type="entry name" value="Glyco_transf_28"/>
    <property type="match status" value="1"/>
</dbReference>
<dbReference type="PANTHER" id="PTHR48050:SF13">
    <property type="entry name" value="STEROL 3-BETA-GLUCOSYLTRANSFERASE UGT80A2"/>
    <property type="match status" value="1"/>
</dbReference>
<dbReference type="Proteomes" id="UP001491310">
    <property type="component" value="Unassembled WGS sequence"/>
</dbReference>
<evidence type="ECO:0000259" key="3">
    <source>
        <dbReference type="Pfam" id="PF03033"/>
    </source>
</evidence>
<comment type="caution">
    <text evidence="5">The sequence shown here is derived from an EMBL/GenBank/DDBJ whole genome shotgun (WGS) entry which is preliminary data.</text>
</comment>
<dbReference type="PANTHER" id="PTHR48050">
    <property type="entry name" value="STEROL 3-BETA-GLUCOSYLTRANSFERASE"/>
    <property type="match status" value="1"/>
</dbReference>
<feature type="region of interest" description="Disordered" evidence="2">
    <location>
        <begin position="39"/>
        <end position="94"/>
    </location>
</feature>
<feature type="compositionally biased region" description="Basic and acidic residues" evidence="2">
    <location>
        <begin position="1"/>
        <end position="16"/>
    </location>
</feature>
<keyword evidence="1" id="KW-0808">Transferase</keyword>
<proteinExistence type="predicted"/>
<dbReference type="EMBL" id="JALJOT010000011">
    <property type="protein sequence ID" value="KAK9905817.1"/>
    <property type="molecule type" value="Genomic_DNA"/>
</dbReference>
<evidence type="ECO:0000259" key="4">
    <source>
        <dbReference type="Pfam" id="PF06722"/>
    </source>
</evidence>
<organism evidence="5 6">
    <name type="scientific">Coccomyxa subellipsoidea</name>
    <dbReference type="NCBI Taxonomy" id="248742"/>
    <lineage>
        <taxon>Eukaryota</taxon>
        <taxon>Viridiplantae</taxon>
        <taxon>Chlorophyta</taxon>
        <taxon>core chlorophytes</taxon>
        <taxon>Trebouxiophyceae</taxon>
        <taxon>Trebouxiophyceae incertae sedis</taxon>
        <taxon>Coccomyxaceae</taxon>
        <taxon>Coccomyxa</taxon>
    </lineage>
</organism>
<name>A0ABR2YI48_9CHLO</name>
<sequence length="551" mass="60390">MEVDGKRPIDRLRENDDTLSPGGGAFHFRFNLDNDGSCTLQSQNPEDHRTISREGSSVQRAQNQNCPQPQRSSSRKASFGRKQSARSVGSGPAHDYGSVPPLAIALLVCGTRGDVQPFLALGKQLKQHGHRVRLATHAIFKELVESHGLEFYPMGGDPQQLSAYMVENRGIIPSPSGYLGIVHQRKQLKDVIWSCWPAVSAPSPDAPDVEFTAEAIIANPARMFYAYRLPNGLTRLSGKAAYYANTADAYRDLYRNGSGLVWPMGRKMLSWVFKAEAFAAGTVLRQIEMANVLSYHAVEDIMSTGMADLLGQFRSEVLGLPSTYHNDDLHRVPFCYCFSPTLVPRPSDWPQDLVDIAGFFPLGESKSNYKPPPELVAFLAGKDKPVYFGFGSLVVDKPQELTKKILKALAQTGQRGIISKGWGKLGLLSDEPIPPHVLVIDAVPHDYLFPRCAAVVHHGGAGTTAAGLLEECPTTVVPFFGDQPFWGEACRRAGVGPKPIPIDGLSRHKLVQALKFMARPEVKRKAVKLAAKIRKEDGVAKGVASFHRYGQ</sequence>
<protein>
    <recommendedName>
        <fullName evidence="7">UDP-Glycosyltransferase/glycogen phosphorylase</fullName>
    </recommendedName>
</protein>
<feature type="compositionally biased region" description="Polar residues" evidence="2">
    <location>
        <begin position="53"/>
        <end position="76"/>
    </location>
</feature>
<dbReference type="InterPro" id="IPR050426">
    <property type="entry name" value="Glycosyltransferase_28"/>
</dbReference>
<dbReference type="SUPFAM" id="SSF53756">
    <property type="entry name" value="UDP-Glycosyltransferase/glycogen phosphorylase"/>
    <property type="match status" value="1"/>
</dbReference>
<dbReference type="InterPro" id="IPR004276">
    <property type="entry name" value="GlycoTrans_28_N"/>
</dbReference>
<evidence type="ECO:0008006" key="7">
    <source>
        <dbReference type="Google" id="ProtNLM"/>
    </source>
</evidence>
<reference evidence="5 6" key="1">
    <citation type="journal article" date="2024" name="Nat. Commun.">
        <title>Phylogenomics reveals the evolutionary origins of lichenization in chlorophyte algae.</title>
        <authorList>
            <person name="Puginier C."/>
            <person name="Libourel C."/>
            <person name="Otte J."/>
            <person name="Skaloud P."/>
            <person name="Haon M."/>
            <person name="Grisel S."/>
            <person name="Petersen M."/>
            <person name="Berrin J.G."/>
            <person name="Delaux P.M."/>
            <person name="Dal Grande F."/>
            <person name="Keller J."/>
        </authorList>
    </citation>
    <scope>NUCLEOTIDE SEQUENCE [LARGE SCALE GENOMIC DNA]</scope>
    <source>
        <strain evidence="5 6">SAG 216-7</strain>
    </source>
</reference>
<feature type="region of interest" description="Disordered" evidence="2">
    <location>
        <begin position="1"/>
        <end position="24"/>
    </location>
</feature>
<evidence type="ECO:0000313" key="5">
    <source>
        <dbReference type="EMBL" id="KAK9905817.1"/>
    </source>
</evidence>
<dbReference type="InterPro" id="IPR002213">
    <property type="entry name" value="UDP_glucos_trans"/>
</dbReference>
<evidence type="ECO:0000313" key="6">
    <source>
        <dbReference type="Proteomes" id="UP001491310"/>
    </source>
</evidence>